<evidence type="ECO:0000256" key="13">
    <source>
        <dbReference type="ARBA" id="ARBA00042181"/>
    </source>
</evidence>
<dbReference type="CDD" id="cd23799">
    <property type="entry name" value="UBCc_UBE2J"/>
    <property type="match status" value="1"/>
</dbReference>
<dbReference type="SMART" id="SM00212">
    <property type="entry name" value="UBCc"/>
    <property type="match status" value="1"/>
</dbReference>
<evidence type="ECO:0000256" key="15">
    <source>
        <dbReference type="SAM" id="MobiDB-lite"/>
    </source>
</evidence>
<evidence type="ECO:0000256" key="9">
    <source>
        <dbReference type="ARBA" id="ARBA00022989"/>
    </source>
</evidence>
<dbReference type="Gene3D" id="3.10.110.10">
    <property type="entry name" value="Ubiquitin Conjugating Enzyme"/>
    <property type="match status" value="1"/>
</dbReference>
<evidence type="ECO:0000256" key="3">
    <source>
        <dbReference type="ARBA" id="ARBA00022679"/>
    </source>
</evidence>
<keyword evidence="3" id="KW-0808">Transferase</keyword>
<sequence>MSTQAYKRLNKEFKEISANPPPYIIARPSESNILDWHYIITGPPGTPYENGQYHGRITFPSEYPFKPPRIKMCTPSGRFEINQRLCLSMSDFHEESWNPSWSVATIITGLLSFMTGDERTTGSIVTSTQTKIQLSKKSKEFNTYSNPPFKKIFPEIWEQNVIDLKKMAEEEQKAARTRITPPKPAIKQEKIIENLEEIEDPEDKIRAKLINEAAHDKTGNVKTNSDNTNKNDKDKDDNGRFNSIYIIAFVIIISIIIKLL</sequence>
<evidence type="ECO:0000256" key="4">
    <source>
        <dbReference type="ARBA" id="ARBA00022692"/>
    </source>
</evidence>
<gene>
    <name evidence="18" type="ORF">DAPK24_005610</name>
</gene>
<feature type="transmembrane region" description="Helical" evidence="16">
    <location>
        <begin position="239"/>
        <end position="257"/>
    </location>
</feature>
<keyword evidence="7" id="KW-0256">Endoplasmic reticulum</keyword>
<comment type="caution">
    <text evidence="18">The sequence shown here is derived from an EMBL/GenBank/DDBJ whole genome shotgun (WGS) entry which is preliminary data.</text>
</comment>
<dbReference type="GO" id="GO:0005789">
    <property type="term" value="C:endoplasmic reticulum membrane"/>
    <property type="evidence" value="ECO:0007669"/>
    <property type="project" value="UniProtKB-SubCell"/>
</dbReference>
<keyword evidence="5" id="KW-0547">Nucleotide-binding</keyword>
<evidence type="ECO:0000256" key="7">
    <source>
        <dbReference type="ARBA" id="ARBA00022824"/>
    </source>
</evidence>
<proteinExistence type="predicted"/>
<feature type="region of interest" description="Disordered" evidence="15">
    <location>
        <begin position="216"/>
        <end position="235"/>
    </location>
</feature>
<dbReference type="EC" id="2.3.2.23" evidence="2"/>
<evidence type="ECO:0000256" key="12">
    <source>
        <dbReference type="ARBA" id="ARBA00041570"/>
    </source>
</evidence>
<organism evidence="18 19">
    <name type="scientific">Pichia kluyveri</name>
    <name type="common">Yeast</name>
    <dbReference type="NCBI Taxonomy" id="36015"/>
    <lineage>
        <taxon>Eukaryota</taxon>
        <taxon>Fungi</taxon>
        <taxon>Dikarya</taxon>
        <taxon>Ascomycota</taxon>
        <taxon>Saccharomycotina</taxon>
        <taxon>Pichiomycetes</taxon>
        <taxon>Pichiales</taxon>
        <taxon>Pichiaceae</taxon>
        <taxon>Pichia</taxon>
    </lineage>
</organism>
<dbReference type="InterPro" id="IPR000608">
    <property type="entry name" value="UBC"/>
</dbReference>
<keyword evidence="19" id="KW-1185">Reference proteome</keyword>
<evidence type="ECO:0000313" key="19">
    <source>
        <dbReference type="Proteomes" id="UP001378960"/>
    </source>
</evidence>
<keyword evidence="9 16" id="KW-1133">Transmembrane helix</keyword>
<evidence type="ECO:0000256" key="14">
    <source>
        <dbReference type="ARBA" id="ARBA00042191"/>
    </source>
</evidence>
<dbReference type="PANTHER" id="PTHR24067">
    <property type="entry name" value="UBIQUITIN-CONJUGATING ENZYME E2"/>
    <property type="match status" value="1"/>
</dbReference>
<evidence type="ECO:0000256" key="6">
    <source>
        <dbReference type="ARBA" id="ARBA00022786"/>
    </source>
</evidence>
<evidence type="ECO:0000256" key="1">
    <source>
        <dbReference type="ARBA" id="ARBA00004586"/>
    </source>
</evidence>
<evidence type="ECO:0000256" key="2">
    <source>
        <dbReference type="ARBA" id="ARBA00012486"/>
    </source>
</evidence>
<dbReference type="GO" id="GO:0005524">
    <property type="term" value="F:ATP binding"/>
    <property type="evidence" value="ECO:0007669"/>
    <property type="project" value="UniProtKB-KW"/>
</dbReference>
<evidence type="ECO:0000256" key="16">
    <source>
        <dbReference type="SAM" id="Phobius"/>
    </source>
</evidence>
<dbReference type="Pfam" id="PF00179">
    <property type="entry name" value="UQ_con"/>
    <property type="match status" value="1"/>
</dbReference>
<dbReference type="AlphaFoldDB" id="A0AAV5QYF2"/>
<dbReference type="InterPro" id="IPR016135">
    <property type="entry name" value="UBQ-conjugating_enzyme/RWD"/>
</dbReference>
<dbReference type="FunFam" id="3.10.110.10:FF:000023">
    <property type="entry name" value="Ubiquitin-conjugating enzyme E2 J2"/>
    <property type="match status" value="1"/>
</dbReference>
<name>A0AAV5QYF2_PICKL</name>
<keyword evidence="8" id="KW-0067">ATP-binding</keyword>
<dbReference type="PROSITE" id="PS50127">
    <property type="entry name" value="UBC_2"/>
    <property type="match status" value="1"/>
</dbReference>
<comment type="subcellular location">
    <subcellularLocation>
        <location evidence="1">Endoplasmic reticulum membrane</location>
    </subcellularLocation>
</comment>
<dbReference type="GO" id="GO:0061631">
    <property type="term" value="F:ubiquitin conjugating enzyme activity"/>
    <property type="evidence" value="ECO:0007669"/>
    <property type="project" value="UniProtKB-EC"/>
</dbReference>
<evidence type="ECO:0000256" key="10">
    <source>
        <dbReference type="ARBA" id="ARBA00023136"/>
    </source>
</evidence>
<protein>
    <recommendedName>
        <fullName evidence="11">Ubiquitin-conjugating enzyme E2 6</fullName>
        <ecNumber evidence="2">2.3.2.23</ecNumber>
    </recommendedName>
    <alternativeName>
        <fullName evidence="13">E2 ubiquitin-conjugating enzyme 6</fullName>
    </alternativeName>
    <alternativeName>
        <fullName evidence="14">Ubiquitin carrier protein UBC6</fullName>
    </alternativeName>
    <alternativeName>
        <fullName evidence="12">Ubiquitin-protein ligase UBC6</fullName>
    </alternativeName>
</protein>
<keyword evidence="6" id="KW-0833">Ubl conjugation pathway</keyword>
<evidence type="ECO:0000259" key="17">
    <source>
        <dbReference type="PROSITE" id="PS50127"/>
    </source>
</evidence>
<evidence type="ECO:0000256" key="11">
    <source>
        <dbReference type="ARBA" id="ARBA00039885"/>
    </source>
</evidence>
<evidence type="ECO:0000256" key="5">
    <source>
        <dbReference type="ARBA" id="ARBA00022741"/>
    </source>
</evidence>
<evidence type="ECO:0000313" key="18">
    <source>
        <dbReference type="EMBL" id="GMM43986.1"/>
    </source>
</evidence>
<keyword evidence="10 16" id="KW-0472">Membrane</keyword>
<evidence type="ECO:0000256" key="8">
    <source>
        <dbReference type="ARBA" id="ARBA00022840"/>
    </source>
</evidence>
<keyword evidence="4 16" id="KW-0812">Transmembrane</keyword>
<reference evidence="18 19" key="1">
    <citation type="journal article" date="2023" name="Elife">
        <title>Identification of key yeast species and microbe-microbe interactions impacting larval growth of Drosophila in the wild.</title>
        <authorList>
            <person name="Mure A."/>
            <person name="Sugiura Y."/>
            <person name="Maeda R."/>
            <person name="Honda K."/>
            <person name="Sakurai N."/>
            <person name="Takahashi Y."/>
            <person name="Watada M."/>
            <person name="Katoh T."/>
            <person name="Gotoh A."/>
            <person name="Gotoh Y."/>
            <person name="Taniguchi I."/>
            <person name="Nakamura K."/>
            <person name="Hayashi T."/>
            <person name="Katayama T."/>
            <person name="Uemura T."/>
            <person name="Hattori Y."/>
        </authorList>
    </citation>
    <scope>NUCLEOTIDE SEQUENCE [LARGE SCALE GENOMIC DNA]</scope>
    <source>
        <strain evidence="18 19">PK-24</strain>
    </source>
</reference>
<feature type="domain" description="UBC core" evidence="17">
    <location>
        <begin position="4"/>
        <end position="162"/>
    </location>
</feature>
<dbReference type="Proteomes" id="UP001378960">
    <property type="component" value="Unassembled WGS sequence"/>
</dbReference>
<dbReference type="InterPro" id="IPR050113">
    <property type="entry name" value="Ub_conjugating_enzyme"/>
</dbReference>
<accession>A0AAV5QYF2</accession>
<dbReference type="EMBL" id="BTGB01000001">
    <property type="protein sequence ID" value="GMM43986.1"/>
    <property type="molecule type" value="Genomic_DNA"/>
</dbReference>
<dbReference type="SUPFAM" id="SSF54495">
    <property type="entry name" value="UBC-like"/>
    <property type="match status" value="1"/>
</dbReference>